<evidence type="ECO:0000259" key="10">
    <source>
        <dbReference type="PROSITE" id="PS52035"/>
    </source>
</evidence>
<dbReference type="Proteomes" id="UP000292262">
    <property type="component" value="Unassembled WGS sequence"/>
</dbReference>
<dbReference type="PANTHER" id="PTHR11705:SF143">
    <property type="entry name" value="SLL0236 PROTEIN"/>
    <property type="match status" value="1"/>
</dbReference>
<dbReference type="PROSITE" id="PS52035">
    <property type="entry name" value="PEPTIDASE_M14"/>
    <property type="match status" value="1"/>
</dbReference>
<evidence type="ECO:0000256" key="9">
    <source>
        <dbReference type="SAM" id="SignalP"/>
    </source>
</evidence>
<dbReference type="Pfam" id="PF20773">
    <property type="entry name" value="InhA-like_MAM"/>
    <property type="match status" value="1"/>
</dbReference>
<dbReference type="GO" id="GO:0006508">
    <property type="term" value="P:proteolysis"/>
    <property type="evidence" value="ECO:0007669"/>
    <property type="project" value="UniProtKB-KW"/>
</dbReference>
<protein>
    <submittedName>
        <fullName evidence="11">Putative secreted protein (Por secretion system target)</fullName>
    </submittedName>
</protein>
<evidence type="ECO:0000256" key="1">
    <source>
        <dbReference type="ARBA" id="ARBA00001947"/>
    </source>
</evidence>
<keyword evidence="4 9" id="KW-0732">Signal</keyword>
<evidence type="ECO:0000256" key="4">
    <source>
        <dbReference type="ARBA" id="ARBA00022729"/>
    </source>
</evidence>
<keyword evidence="5" id="KW-0378">Hydrolase</keyword>
<dbReference type="CDD" id="cd03859">
    <property type="entry name" value="M14_CPT"/>
    <property type="match status" value="1"/>
</dbReference>
<comment type="cofactor">
    <cofactor evidence="1">
        <name>Zn(2+)</name>
        <dbReference type="ChEBI" id="CHEBI:29105"/>
    </cofactor>
</comment>
<feature type="domain" description="Peptidase M14" evidence="10">
    <location>
        <begin position="125"/>
        <end position="436"/>
    </location>
</feature>
<dbReference type="OrthoDB" id="9808753at2"/>
<evidence type="ECO:0000256" key="8">
    <source>
        <dbReference type="PROSITE-ProRule" id="PRU01379"/>
    </source>
</evidence>
<keyword evidence="3" id="KW-0645">Protease</keyword>
<comment type="similarity">
    <text evidence="2 8">Belongs to the peptidase M14 family.</text>
</comment>
<gene>
    <name evidence="11" type="ORF">EV197_2035</name>
</gene>
<evidence type="ECO:0000256" key="5">
    <source>
        <dbReference type="ARBA" id="ARBA00022801"/>
    </source>
</evidence>
<dbReference type="InterPro" id="IPR026444">
    <property type="entry name" value="Secre_tail"/>
</dbReference>
<dbReference type="Gene3D" id="3.40.630.10">
    <property type="entry name" value="Zn peptidases"/>
    <property type="match status" value="1"/>
</dbReference>
<dbReference type="GO" id="GO:0008270">
    <property type="term" value="F:zinc ion binding"/>
    <property type="evidence" value="ECO:0007669"/>
    <property type="project" value="InterPro"/>
</dbReference>
<dbReference type="GO" id="GO:0005615">
    <property type="term" value="C:extracellular space"/>
    <property type="evidence" value="ECO:0007669"/>
    <property type="project" value="TreeGrafter"/>
</dbReference>
<evidence type="ECO:0000256" key="6">
    <source>
        <dbReference type="ARBA" id="ARBA00022833"/>
    </source>
</evidence>
<dbReference type="RefSeq" id="WP_130286586.1">
    <property type="nucleotide sequence ID" value="NZ_SGXE01000002.1"/>
</dbReference>
<accession>A0A4Q7P0X3</accession>
<keyword evidence="12" id="KW-1185">Reference proteome</keyword>
<dbReference type="InterPro" id="IPR033810">
    <property type="entry name" value="Carboxypeptidase_T"/>
</dbReference>
<dbReference type="InterPro" id="IPR000834">
    <property type="entry name" value="Peptidase_M14"/>
</dbReference>
<dbReference type="Pfam" id="PF00246">
    <property type="entry name" value="Peptidase_M14"/>
    <property type="match status" value="1"/>
</dbReference>
<dbReference type="NCBIfam" id="TIGR04183">
    <property type="entry name" value="Por_Secre_tail"/>
    <property type="match status" value="1"/>
</dbReference>
<sequence length="797" mass="88524">MKKLLFALVLLSFVGFSQQKPNYSKVKIYYQNQGDLKSLTAKGIPLDHGVHKANTFFISYFSNEEIKMIKEAGFEVKILIEDAEADFIKRNKSNDFSEKNLYCPSVTTPIDYPTPTNFSLGSMGGYLTYQEMLDNLDAMHNLYPNLISARFDIGNFTTEGTPDNSTTPAIGGNKLQWVKISDKPDTDEDEPEVLYDAIHHAREPASLSQLIFYMWYLLENYETDPLVKQIVDHTELYFVPVVNPDGYLYNEKTNPNGGGLWRKNRYNTHGVDLNRNYDYYPTGDASSSVWGGQGASPNTSSDTYRGATPFSEVETQAMKWFVEQHNFSVALNNHTFGDLLLYPFGYTDNAPTPDDDYYKQISAIMVTQNGYNNIISAGLYPAAGDSDDFMYGTIGTHTKVFAFTPEIGDEFWPASSEIIGICKEMVYLNLAAAKIAGNYAKLSDTSAAYIEDNPSFNASYTIENVGVSGTGNFQVSVNPISANIESVGDAKSYTSLSFGSPINDQIIINLNNSINYGDIVEYQLILDTGTLTEAITVTKTYGKTETIVDNSADNLNEFNSDSWGTTNTTYVSAVSSITDSPGGDYNPNQNNAIQFTNTIDLTEAITAKVSFFAKWDIENNWDYVQFQVSEDGGSNWIPQCGKHTNSGSTNSGQPTGEPLYDGLQEEWIKEEVNLSDYLGKSINIRFVLVSDQAVENDGFYFDDLELKIIKEEPLNVADINKSNISLFPNPTKGILHVTLASEDKANATVYNIYGQIVVPTKQITESGDITLNGLANGVYFINIQQDKAEKNYKVIKL</sequence>
<evidence type="ECO:0000256" key="7">
    <source>
        <dbReference type="ARBA" id="ARBA00023049"/>
    </source>
</evidence>
<feature type="active site" description="Proton donor/acceptor" evidence="8">
    <location>
        <position position="406"/>
    </location>
</feature>
<dbReference type="AlphaFoldDB" id="A0A4Q7P0X3"/>
<feature type="chain" id="PRO_5020829909" evidence="9">
    <location>
        <begin position="20"/>
        <end position="797"/>
    </location>
</feature>
<name>A0A4Q7P0X3_9FLAO</name>
<feature type="signal peptide" evidence="9">
    <location>
        <begin position="1"/>
        <end position="19"/>
    </location>
</feature>
<dbReference type="GO" id="GO:0004181">
    <property type="term" value="F:metallocarboxypeptidase activity"/>
    <property type="evidence" value="ECO:0007669"/>
    <property type="project" value="InterPro"/>
</dbReference>
<keyword evidence="6" id="KW-0862">Zinc</keyword>
<evidence type="ECO:0000256" key="3">
    <source>
        <dbReference type="ARBA" id="ARBA00022670"/>
    </source>
</evidence>
<dbReference type="EMBL" id="SGXE01000002">
    <property type="protein sequence ID" value="RZS93456.1"/>
    <property type="molecule type" value="Genomic_DNA"/>
</dbReference>
<organism evidence="11 12">
    <name type="scientific">Aquimarina brevivitae</name>
    <dbReference type="NCBI Taxonomy" id="323412"/>
    <lineage>
        <taxon>Bacteria</taxon>
        <taxon>Pseudomonadati</taxon>
        <taxon>Bacteroidota</taxon>
        <taxon>Flavobacteriia</taxon>
        <taxon>Flavobacteriales</taxon>
        <taxon>Flavobacteriaceae</taxon>
        <taxon>Aquimarina</taxon>
    </lineage>
</organism>
<keyword evidence="7" id="KW-0482">Metalloprotease</keyword>
<proteinExistence type="inferred from homology"/>
<dbReference type="PANTHER" id="PTHR11705">
    <property type="entry name" value="PROTEASE FAMILY M14 CARBOXYPEPTIDASE A,B"/>
    <property type="match status" value="1"/>
</dbReference>
<reference evidence="11 12" key="1">
    <citation type="submission" date="2019-02" db="EMBL/GenBank/DDBJ databases">
        <title>Genomic Encyclopedia of Type Strains, Phase IV (KMG-IV): sequencing the most valuable type-strain genomes for metagenomic binning, comparative biology and taxonomic classification.</title>
        <authorList>
            <person name="Goeker M."/>
        </authorList>
    </citation>
    <scope>NUCLEOTIDE SEQUENCE [LARGE SCALE GENOMIC DNA]</scope>
    <source>
        <strain evidence="11 12">DSM 17196</strain>
    </source>
</reference>
<dbReference type="SUPFAM" id="SSF53187">
    <property type="entry name" value="Zn-dependent exopeptidases"/>
    <property type="match status" value="1"/>
</dbReference>
<dbReference type="SMART" id="SM00631">
    <property type="entry name" value="Zn_pept"/>
    <property type="match status" value="1"/>
</dbReference>
<evidence type="ECO:0000313" key="12">
    <source>
        <dbReference type="Proteomes" id="UP000292262"/>
    </source>
</evidence>
<dbReference type="Pfam" id="PF18962">
    <property type="entry name" value="Por_Secre_tail"/>
    <property type="match status" value="1"/>
</dbReference>
<evidence type="ECO:0000313" key="11">
    <source>
        <dbReference type="EMBL" id="RZS93456.1"/>
    </source>
</evidence>
<comment type="caution">
    <text evidence="11">The sequence shown here is derived from an EMBL/GenBank/DDBJ whole genome shotgun (WGS) entry which is preliminary data.</text>
</comment>
<evidence type="ECO:0000256" key="2">
    <source>
        <dbReference type="ARBA" id="ARBA00005988"/>
    </source>
</evidence>